<dbReference type="GO" id="GO:0016743">
    <property type="term" value="F:carboxyl- or carbamoyltransferase activity"/>
    <property type="evidence" value="ECO:0007669"/>
    <property type="project" value="InterPro"/>
</dbReference>
<evidence type="ECO:0000313" key="12">
    <source>
        <dbReference type="EMBL" id="KRN82752.1"/>
    </source>
</evidence>
<keyword evidence="9" id="KW-0275">Fatty acid biosynthesis</keyword>
<evidence type="ECO:0000256" key="4">
    <source>
        <dbReference type="ARBA" id="ARBA00022679"/>
    </source>
</evidence>
<dbReference type="InterPro" id="IPR029045">
    <property type="entry name" value="ClpP/crotonase-like_dom_sf"/>
</dbReference>
<dbReference type="Gene3D" id="3.90.226.10">
    <property type="entry name" value="2-enoyl-CoA Hydratase, Chain A, domain 1"/>
    <property type="match status" value="1"/>
</dbReference>
<comment type="caution">
    <text evidence="12">The sequence shown here is derived from an EMBL/GenBank/DDBJ whole genome shotgun (WGS) entry which is preliminary data.</text>
</comment>
<keyword evidence="6" id="KW-0276">Fatty acid metabolism</keyword>
<protein>
    <recommendedName>
        <fullName evidence="2">acetyl-CoA carboxytransferase</fullName>
        <ecNumber evidence="2">2.1.3.15</ecNumber>
    </recommendedName>
</protein>
<dbReference type="GO" id="GO:0003989">
    <property type="term" value="F:acetyl-CoA carboxylase activity"/>
    <property type="evidence" value="ECO:0007669"/>
    <property type="project" value="InterPro"/>
</dbReference>
<evidence type="ECO:0000256" key="8">
    <source>
        <dbReference type="ARBA" id="ARBA00023098"/>
    </source>
</evidence>
<evidence type="ECO:0000256" key="5">
    <source>
        <dbReference type="ARBA" id="ARBA00022741"/>
    </source>
</evidence>
<keyword evidence="7" id="KW-0067">ATP-binding</keyword>
<evidence type="ECO:0000256" key="10">
    <source>
        <dbReference type="ARBA" id="ARBA00049152"/>
    </source>
</evidence>
<dbReference type="PATRIC" id="fig|319653.3.peg.1965"/>
<name>A0A0R2JZJ9_9LACO</name>
<dbReference type="NCBIfam" id="NF041504">
    <property type="entry name" value="AccA_sub"/>
    <property type="match status" value="1"/>
</dbReference>
<reference evidence="12 13" key="1">
    <citation type="journal article" date="2015" name="Genome Announc.">
        <title>Expanding the biotechnology potential of lactobacilli through comparative genomics of 213 strains and associated genera.</title>
        <authorList>
            <person name="Sun Z."/>
            <person name="Harris H.M."/>
            <person name="McCann A."/>
            <person name="Guo C."/>
            <person name="Argimon S."/>
            <person name="Zhang W."/>
            <person name="Yang X."/>
            <person name="Jeffery I.B."/>
            <person name="Cooney J.C."/>
            <person name="Kagawa T.F."/>
            <person name="Liu W."/>
            <person name="Song Y."/>
            <person name="Salvetti E."/>
            <person name="Wrobel A."/>
            <person name="Rasinkangas P."/>
            <person name="Parkhill J."/>
            <person name="Rea M.C."/>
            <person name="O'Sullivan O."/>
            <person name="Ritari J."/>
            <person name="Douillard F.P."/>
            <person name="Paul Ross R."/>
            <person name="Yang R."/>
            <person name="Briner A.E."/>
            <person name="Felis G.E."/>
            <person name="de Vos W.M."/>
            <person name="Barrangou R."/>
            <person name="Klaenhammer T.R."/>
            <person name="Caufield P.W."/>
            <person name="Cui Y."/>
            <person name="Zhang H."/>
            <person name="O'Toole P.W."/>
        </authorList>
    </citation>
    <scope>NUCLEOTIDE SEQUENCE [LARGE SCALE GENOMIC DNA]</scope>
    <source>
        <strain evidence="12 13">DSM 22301</strain>
    </source>
</reference>
<comment type="catalytic activity">
    <reaction evidence="10">
        <text>N(6)-carboxybiotinyl-L-lysyl-[protein] + acetyl-CoA = N(6)-biotinyl-L-lysyl-[protein] + malonyl-CoA</text>
        <dbReference type="Rhea" id="RHEA:54728"/>
        <dbReference type="Rhea" id="RHEA-COMP:10505"/>
        <dbReference type="Rhea" id="RHEA-COMP:10506"/>
        <dbReference type="ChEBI" id="CHEBI:57288"/>
        <dbReference type="ChEBI" id="CHEBI:57384"/>
        <dbReference type="ChEBI" id="CHEBI:83144"/>
        <dbReference type="ChEBI" id="CHEBI:83145"/>
        <dbReference type="EC" id="2.1.3.15"/>
    </reaction>
</comment>
<dbReference type="PROSITE" id="PS50989">
    <property type="entry name" value="COA_CT_CTER"/>
    <property type="match status" value="1"/>
</dbReference>
<dbReference type="Pfam" id="PF03255">
    <property type="entry name" value="ACCA"/>
    <property type="match status" value="1"/>
</dbReference>
<evidence type="ECO:0000256" key="2">
    <source>
        <dbReference type="ARBA" id="ARBA00011883"/>
    </source>
</evidence>
<accession>A0A0R2JZJ9</accession>
<keyword evidence="5" id="KW-0547">Nucleotide-binding</keyword>
<keyword evidence="8" id="KW-0443">Lipid metabolism</keyword>
<keyword evidence="3" id="KW-0444">Lipid biosynthesis</keyword>
<gene>
    <name evidence="12" type="ORF">IV87_GL001927</name>
</gene>
<dbReference type="PANTHER" id="PTHR42853">
    <property type="entry name" value="ACETYL-COENZYME A CARBOXYLASE CARBOXYL TRANSFERASE SUBUNIT ALPHA"/>
    <property type="match status" value="1"/>
</dbReference>
<evidence type="ECO:0000256" key="3">
    <source>
        <dbReference type="ARBA" id="ARBA00022516"/>
    </source>
</evidence>
<dbReference type="GO" id="GO:0005524">
    <property type="term" value="F:ATP binding"/>
    <property type="evidence" value="ECO:0007669"/>
    <property type="project" value="UniProtKB-KW"/>
</dbReference>
<evidence type="ECO:0000259" key="11">
    <source>
        <dbReference type="PROSITE" id="PS50989"/>
    </source>
</evidence>
<dbReference type="EC" id="2.1.3.15" evidence="2"/>
<dbReference type="STRING" id="319653.SAMN04487973_10636"/>
<evidence type="ECO:0000256" key="1">
    <source>
        <dbReference type="ARBA" id="ARBA00004956"/>
    </source>
</evidence>
<dbReference type="GO" id="GO:0006633">
    <property type="term" value="P:fatty acid biosynthetic process"/>
    <property type="evidence" value="ECO:0007669"/>
    <property type="project" value="UniProtKB-KW"/>
</dbReference>
<dbReference type="GO" id="GO:2001295">
    <property type="term" value="P:malonyl-CoA biosynthetic process"/>
    <property type="evidence" value="ECO:0007669"/>
    <property type="project" value="UniProtKB-UniPathway"/>
</dbReference>
<dbReference type="InterPro" id="IPR011763">
    <property type="entry name" value="COA_CT_C"/>
</dbReference>
<dbReference type="EMBL" id="JQBY01000007">
    <property type="protein sequence ID" value="KRN82752.1"/>
    <property type="molecule type" value="Genomic_DNA"/>
</dbReference>
<dbReference type="AlphaFoldDB" id="A0A0R2JZJ9"/>
<dbReference type="GO" id="GO:0009317">
    <property type="term" value="C:acetyl-CoA carboxylase complex"/>
    <property type="evidence" value="ECO:0007669"/>
    <property type="project" value="InterPro"/>
</dbReference>
<dbReference type="UniPathway" id="UPA00655">
    <property type="reaction ID" value="UER00711"/>
</dbReference>
<organism evidence="12 13">
    <name type="scientific">Pediococcus ethanolidurans</name>
    <dbReference type="NCBI Taxonomy" id="319653"/>
    <lineage>
        <taxon>Bacteria</taxon>
        <taxon>Bacillati</taxon>
        <taxon>Bacillota</taxon>
        <taxon>Bacilli</taxon>
        <taxon>Lactobacillales</taxon>
        <taxon>Lactobacillaceae</taxon>
        <taxon>Pediococcus</taxon>
    </lineage>
</organism>
<comment type="pathway">
    <text evidence="1">Lipid metabolism; malonyl-CoA biosynthesis; malonyl-CoA from acetyl-CoA: step 1/1.</text>
</comment>
<keyword evidence="4 12" id="KW-0808">Transferase</keyword>
<dbReference type="InterPro" id="IPR001095">
    <property type="entry name" value="Acetyl_CoA_COase_a_su"/>
</dbReference>
<dbReference type="PANTHER" id="PTHR42853:SF3">
    <property type="entry name" value="ACETYL-COENZYME A CARBOXYLASE CARBOXYL TRANSFERASE SUBUNIT ALPHA, CHLOROPLASTIC"/>
    <property type="match status" value="1"/>
</dbReference>
<proteinExistence type="predicted"/>
<evidence type="ECO:0000256" key="7">
    <source>
        <dbReference type="ARBA" id="ARBA00022840"/>
    </source>
</evidence>
<dbReference type="SUPFAM" id="SSF52096">
    <property type="entry name" value="ClpP/crotonase"/>
    <property type="match status" value="1"/>
</dbReference>
<evidence type="ECO:0000256" key="9">
    <source>
        <dbReference type="ARBA" id="ARBA00023160"/>
    </source>
</evidence>
<dbReference type="PRINTS" id="PR01069">
    <property type="entry name" value="ACCCTRFRASEA"/>
</dbReference>
<feature type="domain" description="CoA carboxyltransferase C-terminal" evidence="11">
    <location>
        <begin position="1"/>
        <end position="239"/>
    </location>
</feature>
<sequence>MEAKKMAKTLEEKIKLIRSPKRLTTQQVISQLVTNFFEVHGDRQLGDDPAVSAGIGLFHARPVTVLGINRGTNIQQRREVNGGAVRVTGYRKALRVVEAAEKFNRPVISLLNMPGADASVFSEEHGQSEAIADLILKMGQLTVPNVALFLGEGHSGGALAFSNVNQILMLENALFSVASPEAVQAILKNRNQTQDASEFMPMTAQQLEKIGLVDNIILETPANNLIERIDVALSKALDQLRDLDAAQLKKQRLTKFEKLIEFNKNEQ</sequence>
<dbReference type="Proteomes" id="UP000051749">
    <property type="component" value="Unassembled WGS sequence"/>
</dbReference>
<evidence type="ECO:0000313" key="13">
    <source>
        <dbReference type="Proteomes" id="UP000051749"/>
    </source>
</evidence>
<evidence type="ECO:0000256" key="6">
    <source>
        <dbReference type="ARBA" id="ARBA00022832"/>
    </source>
</evidence>